<dbReference type="EMBL" id="JAZHXI010000017">
    <property type="protein sequence ID" value="KAL2062538.1"/>
    <property type="molecule type" value="Genomic_DNA"/>
</dbReference>
<evidence type="ECO:0000313" key="2">
    <source>
        <dbReference type="EMBL" id="KAL2062538.1"/>
    </source>
</evidence>
<proteinExistence type="predicted"/>
<reference evidence="2 3" key="1">
    <citation type="journal article" date="2024" name="Commun. Biol.">
        <title>Comparative genomic analysis of thermophilic fungi reveals convergent evolutionary adaptations and gene losses.</title>
        <authorList>
            <person name="Steindorff A.S."/>
            <person name="Aguilar-Pontes M.V."/>
            <person name="Robinson A.J."/>
            <person name="Andreopoulos B."/>
            <person name="LaButti K."/>
            <person name="Kuo A."/>
            <person name="Mondo S."/>
            <person name="Riley R."/>
            <person name="Otillar R."/>
            <person name="Haridas S."/>
            <person name="Lipzen A."/>
            <person name="Grimwood J."/>
            <person name="Schmutz J."/>
            <person name="Clum A."/>
            <person name="Reid I.D."/>
            <person name="Moisan M.C."/>
            <person name="Butler G."/>
            <person name="Nguyen T.T.M."/>
            <person name="Dewar K."/>
            <person name="Conant G."/>
            <person name="Drula E."/>
            <person name="Henrissat B."/>
            <person name="Hansel C."/>
            <person name="Singer S."/>
            <person name="Hutchinson M.I."/>
            <person name="de Vries R.P."/>
            <person name="Natvig D.O."/>
            <person name="Powell A.J."/>
            <person name="Tsang A."/>
            <person name="Grigoriev I.V."/>
        </authorList>
    </citation>
    <scope>NUCLEOTIDE SEQUENCE [LARGE SCALE GENOMIC DNA]</scope>
    <source>
        <strain evidence="2 3">CBS 494.80</strain>
    </source>
</reference>
<dbReference type="Proteomes" id="UP001595075">
    <property type="component" value="Unassembled WGS sequence"/>
</dbReference>
<evidence type="ECO:0000313" key="3">
    <source>
        <dbReference type="Proteomes" id="UP001595075"/>
    </source>
</evidence>
<gene>
    <name evidence="2" type="ORF">VTL71DRAFT_6804</name>
</gene>
<evidence type="ECO:0000256" key="1">
    <source>
        <dbReference type="SAM" id="MobiDB-lite"/>
    </source>
</evidence>
<protein>
    <submittedName>
        <fullName evidence="2">Uncharacterized protein</fullName>
    </submittedName>
</protein>
<organism evidence="2 3">
    <name type="scientific">Oculimacula yallundae</name>
    <dbReference type="NCBI Taxonomy" id="86028"/>
    <lineage>
        <taxon>Eukaryota</taxon>
        <taxon>Fungi</taxon>
        <taxon>Dikarya</taxon>
        <taxon>Ascomycota</taxon>
        <taxon>Pezizomycotina</taxon>
        <taxon>Leotiomycetes</taxon>
        <taxon>Helotiales</taxon>
        <taxon>Ploettnerulaceae</taxon>
        <taxon>Oculimacula</taxon>
    </lineage>
</organism>
<keyword evidence="3" id="KW-1185">Reference proteome</keyword>
<comment type="caution">
    <text evidence="2">The sequence shown here is derived from an EMBL/GenBank/DDBJ whole genome shotgun (WGS) entry which is preliminary data.</text>
</comment>
<feature type="region of interest" description="Disordered" evidence="1">
    <location>
        <begin position="134"/>
        <end position="173"/>
    </location>
</feature>
<accession>A0ABR4BY17</accession>
<sequence length="173" mass="19286">MAAPTKDPDLDYQEPSCKHIFHAQTDLSPLPPLYIAAPTFQNPSIQPSTITKLTRALADLGTPHTHTPFVNKDIVTLRKELEGGMTRERRQVMQFYILRISDTRKRAAAEFYLARYKGFTLGVDGRLGFGLERGSGVGGEEEQPERGWNHRASSLEDAQGQKSRRSAVNCGVM</sequence>
<name>A0ABR4BY17_9HELO</name>